<sequence length="291" mass="31610">MADPGDAPDRSGERAPPEDAPGEPSPGSGADGDAESVEALRERVEEKYDFEAFGPREMAEITPEEWDVAFDDESWITGTELLARVERELKSRIASREVFASLEYAEVEGERALVAYSDTDYAIVFPDGSVEGRGTIVRDVKPTVALCSMDDYEVDDPPEDWRLPDPDSIPDSGSEVGNWMLQLLAATQLLVGLGTLVAWPILGARDNMVLLVVGLGFTAVGLVLFLMVANARLSEKFRLREYKGRLRSTGAASADRPDFLPIEDDAFEGSEPALSGEDEGSKPRDDGPVGR</sequence>
<evidence type="ECO:0000256" key="1">
    <source>
        <dbReference type="SAM" id="MobiDB-lite"/>
    </source>
</evidence>
<protein>
    <recommendedName>
        <fullName evidence="3">DUF7319 domain-containing protein</fullName>
    </recommendedName>
</protein>
<dbReference type="AlphaFoldDB" id="A0ABD5QEI7"/>
<dbReference type="InterPro" id="IPR055743">
    <property type="entry name" value="DUF7319"/>
</dbReference>
<gene>
    <name evidence="4" type="ORF">ACFPFO_10440</name>
</gene>
<keyword evidence="2" id="KW-0472">Membrane</keyword>
<feature type="transmembrane region" description="Helical" evidence="2">
    <location>
        <begin position="208"/>
        <end position="229"/>
    </location>
</feature>
<evidence type="ECO:0000259" key="3">
    <source>
        <dbReference type="Pfam" id="PF24003"/>
    </source>
</evidence>
<feature type="domain" description="DUF7319" evidence="3">
    <location>
        <begin position="62"/>
        <end position="264"/>
    </location>
</feature>
<dbReference type="EMBL" id="JBHSJG010000036">
    <property type="protein sequence ID" value="MFC4988166.1"/>
    <property type="molecule type" value="Genomic_DNA"/>
</dbReference>
<evidence type="ECO:0000313" key="5">
    <source>
        <dbReference type="Proteomes" id="UP001595925"/>
    </source>
</evidence>
<feature type="compositionally biased region" description="Basic and acidic residues" evidence="1">
    <location>
        <begin position="279"/>
        <end position="291"/>
    </location>
</feature>
<reference evidence="4 5" key="1">
    <citation type="journal article" date="2019" name="Int. J. Syst. Evol. Microbiol.">
        <title>The Global Catalogue of Microorganisms (GCM) 10K type strain sequencing project: providing services to taxonomists for standard genome sequencing and annotation.</title>
        <authorList>
            <consortium name="The Broad Institute Genomics Platform"/>
            <consortium name="The Broad Institute Genome Sequencing Center for Infectious Disease"/>
            <person name="Wu L."/>
            <person name="Ma J."/>
        </authorList>
    </citation>
    <scope>NUCLEOTIDE SEQUENCE [LARGE SCALE GENOMIC DNA]</scope>
    <source>
        <strain evidence="4 5">CGMCC 1.15824</strain>
    </source>
</reference>
<comment type="caution">
    <text evidence="4">The sequence shown here is derived from an EMBL/GenBank/DDBJ whole genome shotgun (WGS) entry which is preliminary data.</text>
</comment>
<feature type="compositionally biased region" description="Basic and acidic residues" evidence="1">
    <location>
        <begin position="7"/>
        <end position="17"/>
    </location>
</feature>
<organism evidence="4 5">
    <name type="scientific">Saliphagus infecundisoli</name>
    <dbReference type="NCBI Taxonomy" id="1849069"/>
    <lineage>
        <taxon>Archaea</taxon>
        <taxon>Methanobacteriati</taxon>
        <taxon>Methanobacteriota</taxon>
        <taxon>Stenosarchaea group</taxon>
        <taxon>Halobacteria</taxon>
        <taxon>Halobacteriales</taxon>
        <taxon>Natrialbaceae</taxon>
        <taxon>Saliphagus</taxon>
    </lineage>
</organism>
<feature type="transmembrane region" description="Helical" evidence="2">
    <location>
        <begin position="183"/>
        <end position="202"/>
    </location>
</feature>
<evidence type="ECO:0000256" key="2">
    <source>
        <dbReference type="SAM" id="Phobius"/>
    </source>
</evidence>
<name>A0ABD5QEI7_9EURY</name>
<dbReference type="Proteomes" id="UP001595925">
    <property type="component" value="Unassembled WGS sequence"/>
</dbReference>
<accession>A0ABD5QEI7</accession>
<proteinExistence type="predicted"/>
<keyword evidence="2" id="KW-1133">Transmembrane helix</keyword>
<keyword evidence="2" id="KW-0812">Transmembrane</keyword>
<evidence type="ECO:0000313" key="4">
    <source>
        <dbReference type="EMBL" id="MFC4988166.1"/>
    </source>
</evidence>
<dbReference type="Pfam" id="PF24003">
    <property type="entry name" value="DUF7319"/>
    <property type="match status" value="1"/>
</dbReference>
<feature type="region of interest" description="Disordered" evidence="1">
    <location>
        <begin position="1"/>
        <end position="40"/>
    </location>
</feature>
<feature type="region of interest" description="Disordered" evidence="1">
    <location>
        <begin position="250"/>
        <end position="291"/>
    </location>
</feature>
<dbReference type="RefSeq" id="WP_224827043.1">
    <property type="nucleotide sequence ID" value="NZ_JAIVEF010000001.1"/>
</dbReference>
<keyword evidence="5" id="KW-1185">Reference proteome</keyword>